<feature type="coiled-coil region" evidence="1">
    <location>
        <begin position="50"/>
        <end position="84"/>
    </location>
</feature>
<evidence type="ECO:0000313" key="3">
    <source>
        <dbReference type="Proteomes" id="UP001219568"/>
    </source>
</evidence>
<gene>
    <name evidence="2" type="ORF">N7460_002047</name>
</gene>
<reference evidence="2" key="1">
    <citation type="journal article" date="2023" name="IMA Fungus">
        <title>Comparative genomic study of the Penicillium genus elucidates a diverse pangenome and 15 lateral gene transfer events.</title>
        <authorList>
            <person name="Petersen C."/>
            <person name="Sorensen T."/>
            <person name="Nielsen M.R."/>
            <person name="Sondergaard T.E."/>
            <person name="Sorensen J.L."/>
            <person name="Fitzpatrick D.A."/>
            <person name="Frisvad J.C."/>
            <person name="Nielsen K.L."/>
        </authorList>
    </citation>
    <scope>NUCLEOTIDE SEQUENCE</scope>
    <source>
        <strain evidence="2">IBT 15450</strain>
    </source>
</reference>
<dbReference type="EMBL" id="JAQJZL010000002">
    <property type="protein sequence ID" value="KAJ6051513.1"/>
    <property type="molecule type" value="Genomic_DNA"/>
</dbReference>
<dbReference type="Proteomes" id="UP001219568">
    <property type="component" value="Unassembled WGS sequence"/>
</dbReference>
<keyword evidence="1" id="KW-0175">Coiled coil</keyword>
<proteinExistence type="predicted"/>
<protein>
    <submittedName>
        <fullName evidence="2">Uncharacterized protein</fullName>
    </submittedName>
</protein>
<keyword evidence="3" id="KW-1185">Reference proteome</keyword>
<sequence length="97" mass="11346">MSPLYIPVCHMQVSRTLLYTFLERKSFPSKITRHPRIAEAMDSINPACELQNLRKAHVENQRTIDELKKKIEYLRQTLEDYNATLSRCLVALGQNKK</sequence>
<organism evidence="2 3">
    <name type="scientific">Penicillium canescens</name>
    <dbReference type="NCBI Taxonomy" id="5083"/>
    <lineage>
        <taxon>Eukaryota</taxon>
        <taxon>Fungi</taxon>
        <taxon>Dikarya</taxon>
        <taxon>Ascomycota</taxon>
        <taxon>Pezizomycotina</taxon>
        <taxon>Eurotiomycetes</taxon>
        <taxon>Eurotiomycetidae</taxon>
        <taxon>Eurotiales</taxon>
        <taxon>Aspergillaceae</taxon>
        <taxon>Penicillium</taxon>
    </lineage>
</organism>
<dbReference type="AlphaFoldDB" id="A0AAD6IJ50"/>
<accession>A0AAD6IJ50</accession>
<comment type="caution">
    <text evidence="2">The sequence shown here is derived from an EMBL/GenBank/DDBJ whole genome shotgun (WGS) entry which is preliminary data.</text>
</comment>
<evidence type="ECO:0000256" key="1">
    <source>
        <dbReference type="SAM" id="Coils"/>
    </source>
</evidence>
<reference evidence="2" key="2">
    <citation type="submission" date="2023-01" db="EMBL/GenBank/DDBJ databases">
        <authorList>
            <person name="Petersen C."/>
        </authorList>
    </citation>
    <scope>NUCLEOTIDE SEQUENCE</scope>
    <source>
        <strain evidence="2">IBT 15450</strain>
    </source>
</reference>
<evidence type="ECO:0000313" key="2">
    <source>
        <dbReference type="EMBL" id="KAJ6051513.1"/>
    </source>
</evidence>
<name>A0AAD6IJ50_PENCN</name>